<dbReference type="PANTHER" id="PTHR40661:SF3">
    <property type="entry name" value="FELS-1 PROPHAGE TRANSCRIPTIONAL REGULATOR"/>
    <property type="match status" value="1"/>
</dbReference>
<evidence type="ECO:0000256" key="2">
    <source>
        <dbReference type="ARBA" id="ARBA00023125"/>
    </source>
</evidence>
<dbReference type="Proteomes" id="UP000029493">
    <property type="component" value="Chromosome"/>
</dbReference>
<dbReference type="InterPro" id="IPR036286">
    <property type="entry name" value="LexA/Signal_pep-like_sf"/>
</dbReference>
<dbReference type="SUPFAM" id="SSF47413">
    <property type="entry name" value="lambda repressor-like DNA-binding domains"/>
    <property type="match status" value="1"/>
</dbReference>
<accession>A0A089WPI6</accession>
<dbReference type="Gene3D" id="1.10.260.40">
    <property type="entry name" value="lambda repressor-like DNA-binding domains"/>
    <property type="match status" value="1"/>
</dbReference>
<keyword evidence="6" id="KW-1185">Reference proteome</keyword>
<sequence length="267" mass="29458">MKKPIRTPLSAEQLEDAKRLNDIYLKRKKESREDPNQDLLNQAEVGERCGWKSAQSIVSQYMTGKVALNLEALLKLAEALDFEPVDVSPSLAAGIRRFDPSASALAGQEAANCPIPESEDLPDASDEFYAFIPQYDAKAAAGLGSENPHVEIQSTLAFKRNWLRSKGAKPEHLIVMYADGQSMQPTINHKDVLLVDRSKIEPVDSSVFVLTSADGAIVKRLVQAPLGQWILRSDNSDKHTHGDRMYGASQGNEHRIIGQVIWRGGDL</sequence>
<dbReference type="RefSeq" id="WP_038413089.1">
    <property type="nucleotide sequence ID" value="NZ_CP009455.1"/>
</dbReference>
<dbReference type="CDD" id="cd00093">
    <property type="entry name" value="HTH_XRE"/>
    <property type="match status" value="1"/>
</dbReference>
<dbReference type="GO" id="GO:0003677">
    <property type="term" value="F:DNA binding"/>
    <property type="evidence" value="ECO:0007669"/>
    <property type="project" value="UniProtKB-KW"/>
</dbReference>
<gene>
    <name evidence="5" type="ORF">LK03_14900</name>
</gene>
<dbReference type="PANTHER" id="PTHR40661">
    <property type="match status" value="1"/>
</dbReference>
<proteinExistence type="predicted"/>
<dbReference type="InterPro" id="IPR001387">
    <property type="entry name" value="Cro/C1-type_HTH"/>
</dbReference>
<reference evidence="5 6" key="1">
    <citation type="submission" date="2014-09" db="EMBL/GenBank/DDBJ databases">
        <authorList>
            <person name="Chan K.-G."/>
        </authorList>
    </citation>
    <scope>NUCLEOTIDE SEQUENCE [LARGE SCALE GENOMIC DNA]</scope>
    <source>
        <strain evidence="5 6">ND07</strain>
    </source>
</reference>
<dbReference type="CDD" id="cd06529">
    <property type="entry name" value="S24_LexA-like"/>
    <property type="match status" value="1"/>
</dbReference>
<dbReference type="EMBL" id="CP009455">
    <property type="protein sequence ID" value="AIR90496.1"/>
    <property type="molecule type" value="Genomic_DNA"/>
</dbReference>
<dbReference type="Pfam" id="PF01381">
    <property type="entry name" value="HTH_3"/>
    <property type="match status" value="1"/>
</dbReference>
<evidence type="ECO:0000256" key="3">
    <source>
        <dbReference type="ARBA" id="ARBA00023163"/>
    </source>
</evidence>
<dbReference type="OrthoDB" id="9791537at2"/>
<keyword evidence="1" id="KW-0805">Transcription regulation</keyword>
<dbReference type="InterPro" id="IPR039418">
    <property type="entry name" value="LexA-like"/>
</dbReference>
<evidence type="ECO:0000313" key="5">
    <source>
        <dbReference type="EMBL" id="AIR90496.1"/>
    </source>
</evidence>
<dbReference type="KEGG" id="psw:LK03_14900"/>
<dbReference type="Pfam" id="PF00717">
    <property type="entry name" value="Peptidase_S24"/>
    <property type="match status" value="1"/>
</dbReference>
<evidence type="ECO:0000313" key="6">
    <source>
        <dbReference type="Proteomes" id="UP000029493"/>
    </source>
</evidence>
<keyword evidence="3" id="KW-0804">Transcription</keyword>
<dbReference type="eggNOG" id="COG2932">
    <property type="taxonomic scope" value="Bacteria"/>
</dbReference>
<feature type="domain" description="HTH cro/C1-type" evidence="4">
    <location>
        <begin position="40"/>
        <end position="87"/>
    </location>
</feature>
<dbReference type="PROSITE" id="PS50943">
    <property type="entry name" value="HTH_CROC1"/>
    <property type="match status" value="1"/>
</dbReference>
<dbReference type="SUPFAM" id="SSF51306">
    <property type="entry name" value="LexA/Signal peptidase"/>
    <property type="match status" value="1"/>
</dbReference>
<keyword evidence="2" id="KW-0238">DNA-binding</keyword>
<protein>
    <submittedName>
        <fullName evidence="5">CI repressor protein</fullName>
    </submittedName>
</protein>
<evidence type="ECO:0000259" key="4">
    <source>
        <dbReference type="PROSITE" id="PS50943"/>
    </source>
</evidence>
<evidence type="ECO:0000256" key="1">
    <source>
        <dbReference type="ARBA" id="ARBA00023015"/>
    </source>
</evidence>
<name>A0A089WPI6_9PSED</name>
<dbReference type="STRING" id="157783.LK03_14900"/>
<organism evidence="5 6">
    <name type="scientific">Pseudomonas cremoricolorata</name>
    <dbReference type="NCBI Taxonomy" id="157783"/>
    <lineage>
        <taxon>Bacteria</taxon>
        <taxon>Pseudomonadati</taxon>
        <taxon>Pseudomonadota</taxon>
        <taxon>Gammaproteobacteria</taxon>
        <taxon>Pseudomonadales</taxon>
        <taxon>Pseudomonadaceae</taxon>
        <taxon>Pseudomonas</taxon>
    </lineage>
</organism>
<dbReference type="Gene3D" id="2.10.109.10">
    <property type="entry name" value="Umud Fragment, subunit A"/>
    <property type="match status" value="1"/>
</dbReference>
<dbReference type="InterPro" id="IPR010982">
    <property type="entry name" value="Lambda_DNA-bd_dom_sf"/>
</dbReference>
<dbReference type="AlphaFoldDB" id="A0A089WPI6"/>
<dbReference type="InterPro" id="IPR015927">
    <property type="entry name" value="Peptidase_S24_S26A/B/C"/>
</dbReference>